<comment type="subcellular location">
    <subcellularLocation>
        <location evidence="1">Membrane</location>
        <topology evidence="1">Multi-pass membrane protein</topology>
    </subcellularLocation>
</comment>
<feature type="transmembrane region" description="Helical" evidence="5">
    <location>
        <begin position="201"/>
        <end position="221"/>
    </location>
</feature>
<feature type="transmembrane region" description="Helical" evidence="5">
    <location>
        <begin position="160"/>
        <end position="180"/>
    </location>
</feature>
<evidence type="ECO:0000256" key="4">
    <source>
        <dbReference type="ARBA" id="ARBA00023136"/>
    </source>
</evidence>
<dbReference type="EMBL" id="CAEZVD010000005">
    <property type="protein sequence ID" value="CAB4615626.1"/>
    <property type="molecule type" value="Genomic_DNA"/>
</dbReference>
<proteinExistence type="predicted"/>
<feature type="transmembrane region" description="Helical" evidence="5">
    <location>
        <begin position="255"/>
        <end position="276"/>
    </location>
</feature>
<keyword evidence="4 5" id="KW-0472">Membrane</keyword>
<dbReference type="InterPro" id="IPR000537">
    <property type="entry name" value="UbiA_prenyltransferase"/>
</dbReference>
<dbReference type="GO" id="GO:0016765">
    <property type="term" value="F:transferase activity, transferring alkyl or aryl (other than methyl) groups"/>
    <property type="evidence" value="ECO:0007669"/>
    <property type="project" value="InterPro"/>
</dbReference>
<evidence type="ECO:0000313" key="6">
    <source>
        <dbReference type="EMBL" id="CAB4615626.1"/>
    </source>
</evidence>
<keyword evidence="3 5" id="KW-1133">Transmembrane helix</keyword>
<protein>
    <submittedName>
        <fullName evidence="6">Unannotated protein</fullName>
    </submittedName>
</protein>
<feature type="transmembrane region" description="Helical" evidence="5">
    <location>
        <begin position="92"/>
        <end position="119"/>
    </location>
</feature>
<organism evidence="6">
    <name type="scientific">freshwater metagenome</name>
    <dbReference type="NCBI Taxonomy" id="449393"/>
    <lineage>
        <taxon>unclassified sequences</taxon>
        <taxon>metagenomes</taxon>
        <taxon>ecological metagenomes</taxon>
    </lineage>
</organism>
<dbReference type="Gene3D" id="1.10.357.140">
    <property type="entry name" value="UbiA prenyltransferase"/>
    <property type="match status" value="1"/>
</dbReference>
<accession>A0A6J6HRH6</accession>
<evidence type="ECO:0000256" key="2">
    <source>
        <dbReference type="ARBA" id="ARBA00022692"/>
    </source>
</evidence>
<dbReference type="Pfam" id="PF01040">
    <property type="entry name" value="UbiA"/>
    <property type="match status" value="1"/>
</dbReference>
<gene>
    <name evidence="6" type="ORF">UFOPK1909_00173</name>
</gene>
<evidence type="ECO:0000256" key="3">
    <source>
        <dbReference type="ARBA" id="ARBA00022989"/>
    </source>
</evidence>
<evidence type="ECO:0000256" key="5">
    <source>
        <dbReference type="SAM" id="Phobius"/>
    </source>
</evidence>
<dbReference type="CDD" id="cd13956">
    <property type="entry name" value="PT_UbiA"/>
    <property type="match status" value="1"/>
</dbReference>
<feature type="transmembrane region" description="Helical" evidence="5">
    <location>
        <begin position="21"/>
        <end position="50"/>
    </location>
</feature>
<evidence type="ECO:0000256" key="1">
    <source>
        <dbReference type="ARBA" id="ARBA00004141"/>
    </source>
</evidence>
<name>A0A6J6HRH6_9ZZZZ</name>
<keyword evidence="2 5" id="KW-0812">Transmembrane</keyword>
<sequence>MPKFSSILSSILNSTHPVPSFSVALFTLMFSFGIELPAMKIALVSLAVLMQQFSVGLSNDWLDYSRDLSSKRKDKPVALGEVPPSLIKNLSILAGLVALLLSSALGILNVLCMLLMLLVGWGYNLGLKANWLSFLPYAIGFGILPVFVTVSLPASQLPPLWLVIAAALLGVSAHFSNVLPDILEDIETGVYSLPHILGQRISAVIIFSCAVGASAIVVSQTPQMNQLFTTIVLLATILFSGTASFLALRKQPPRIVFTLLLVTAFTNVILLVAALGETELVSL</sequence>
<dbReference type="AlphaFoldDB" id="A0A6J6HRH6"/>
<dbReference type="InterPro" id="IPR044878">
    <property type="entry name" value="UbiA_sf"/>
</dbReference>
<feature type="transmembrane region" description="Helical" evidence="5">
    <location>
        <begin position="131"/>
        <end position="154"/>
    </location>
</feature>
<dbReference type="GO" id="GO:0016020">
    <property type="term" value="C:membrane"/>
    <property type="evidence" value="ECO:0007669"/>
    <property type="project" value="UniProtKB-SubCell"/>
</dbReference>
<feature type="transmembrane region" description="Helical" evidence="5">
    <location>
        <begin position="227"/>
        <end position="248"/>
    </location>
</feature>
<reference evidence="6" key="1">
    <citation type="submission" date="2020-05" db="EMBL/GenBank/DDBJ databases">
        <authorList>
            <person name="Chiriac C."/>
            <person name="Salcher M."/>
            <person name="Ghai R."/>
            <person name="Kavagutti S V."/>
        </authorList>
    </citation>
    <scope>NUCLEOTIDE SEQUENCE</scope>
</reference>